<feature type="region of interest" description="Disordered" evidence="1">
    <location>
        <begin position="93"/>
        <end position="121"/>
    </location>
</feature>
<proteinExistence type="predicted"/>
<accession>A0A8X6GU62</accession>
<dbReference type="EMBL" id="BMAO01006614">
    <property type="protein sequence ID" value="GFR10004.1"/>
    <property type="molecule type" value="Genomic_DNA"/>
</dbReference>
<evidence type="ECO:0000313" key="3">
    <source>
        <dbReference type="Proteomes" id="UP000887116"/>
    </source>
</evidence>
<name>A0A8X6GU62_TRICU</name>
<feature type="compositionally biased region" description="Basic and acidic residues" evidence="1">
    <location>
        <begin position="20"/>
        <end position="38"/>
    </location>
</feature>
<dbReference type="Proteomes" id="UP000887116">
    <property type="component" value="Unassembled WGS sequence"/>
</dbReference>
<reference evidence="2" key="1">
    <citation type="submission" date="2020-07" db="EMBL/GenBank/DDBJ databases">
        <title>Multicomponent nature underlies the extraordinary mechanical properties of spider dragline silk.</title>
        <authorList>
            <person name="Kono N."/>
            <person name="Nakamura H."/>
            <person name="Mori M."/>
            <person name="Yoshida Y."/>
            <person name="Ohtoshi R."/>
            <person name="Malay A.D."/>
            <person name="Moran D.A.P."/>
            <person name="Tomita M."/>
            <person name="Numata K."/>
            <person name="Arakawa K."/>
        </authorList>
    </citation>
    <scope>NUCLEOTIDE SEQUENCE</scope>
</reference>
<feature type="compositionally biased region" description="Basic and acidic residues" evidence="1">
    <location>
        <begin position="1"/>
        <end position="10"/>
    </location>
</feature>
<organism evidence="2 3">
    <name type="scientific">Trichonephila clavata</name>
    <name type="common">Joro spider</name>
    <name type="synonym">Nephila clavata</name>
    <dbReference type="NCBI Taxonomy" id="2740835"/>
    <lineage>
        <taxon>Eukaryota</taxon>
        <taxon>Metazoa</taxon>
        <taxon>Ecdysozoa</taxon>
        <taxon>Arthropoda</taxon>
        <taxon>Chelicerata</taxon>
        <taxon>Arachnida</taxon>
        <taxon>Araneae</taxon>
        <taxon>Araneomorphae</taxon>
        <taxon>Entelegynae</taxon>
        <taxon>Araneoidea</taxon>
        <taxon>Nephilidae</taxon>
        <taxon>Trichonephila</taxon>
    </lineage>
</organism>
<comment type="caution">
    <text evidence="2">The sequence shown here is derived from an EMBL/GenBank/DDBJ whole genome shotgun (WGS) entry which is preliminary data.</text>
</comment>
<keyword evidence="3" id="KW-1185">Reference proteome</keyword>
<sequence length="121" mass="13468">MATLKRERNNSRSTVANRTAIDRTEAEDFPRITSERLPEASSPHFRGEVPGKRSPPSCFEISASHMERSHLSIYYFCSAFSFYSSDAIRPTKGLGMRGTQNMQKKSCGPTRGSGFESTPVT</sequence>
<protein>
    <submittedName>
        <fullName evidence="2">Uncharacterized protein</fullName>
    </submittedName>
</protein>
<gene>
    <name evidence="2" type="ORF">TNCT_441071</name>
</gene>
<feature type="region of interest" description="Disordered" evidence="1">
    <location>
        <begin position="1"/>
        <end position="55"/>
    </location>
</feature>
<dbReference type="AlphaFoldDB" id="A0A8X6GU62"/>
<evidence type="ECO:0000256" key="1">
    <source>
        <dbReference type="SAM" id="MobiDB-lite"/>
    </source>
</evidence>
<evidence type="ECO:0000313" key="2">
    <source>
        <dbReference type="EMBL" id="GFR10004.1"/>
    </source>
</evidence>